<dbReference type="RefSeq" id="WP_027194880.1">
    <property type="nucleotide sequence ID" value="NZ_CP017563.2"/>
</dbReference>
<dbReference type="EMBL" id="CP017563">
    <property type="protein sequence ID" value="APA89776.1"/>
    <property type="molecule type" value="Genomic_DNA"/>
</dbReference>
<sequence>MKPLMREIFTRALLVAGVPTAVRALLWRDRVAILLYHDPTPATLEAHLEYLKDKVEFVPLSEANSRGNGRPRAAITFDDGHVGNADLLPIFVKYGVRPTIYICSSVVAQQRTHWFLDPVAKHADVKRLIRMKNDERLAELAARGFRQDQLNESAIVSGLSAAQIETMRPYVDFQSHTRYHPTLTRCDDDECFEELAGSRIEVERLVGKPCEHFAYPYGIYGPREIAMLKVAGYKTARTTDVGWNDQSSDPFRLKAFDIEDDSSVSWFAAQLTGFTLAPRYLRLGRVRRFCERFRGRSRSLNQTSQAQRPQ</sequence>
<dbReference type="PANTHER" id="PTHR34216:SF7">
    <property type="entry name" value="POLY-BETA-1,6-N-ACETYL-D-GLUCOSAMINE N-DEACETYLASE"/>
    <property type="match status" value="1"/>
</dbReference>
<feature type="domain" description="NodB homology" evidence="2">
    <location>
        <begin position="71"/>
        <end position="310"/>
    </location>
</feature>
<dbReference type="Gene3D" id="3.20.20.370">
    <property type="entry name" value="Glycoside hydrolase/deacetylase"/>
    <property type="match status" value="1"/>
</dbReference>
<dbReference type="SUPFAM" id="SSF88713">
    <property type="entry name" value="Glycoside hydrolase/deacetylase"/>
    <property type="match status" value="1"/>
</dbReference>
<dbReference type="AlphaFoldDB" id="A0A1I9YU86"/>
<dbReference type="GO" id="GO:0016810">
    <property type="term" value="F:hydrolase activity, acting on carbon-nitrogen (but not peptide) bonds"/>
    <property type="evidence" value="ECO:0007669"/>
    <property type="project" value="InterPro"/>
</dbReference>
<keyword evidence="3" id="KW-0614">Plasmid</keyword>
<evidence type="ECO:0000313" key="3">
    <source>
        <dbReference type="EMBL" id="APA89776.1"/>
    </source>
</evidence>
<evidence type="ECO:0000313" key="4">
    <source>
        <dbReference type="Proteomes" id="UP000179860"/>
    </source>
</evidence>
<dbReference type="OrthoDB" id="9814639at2"/>
<dbReference type="InterPro" id="IPR002509">
    <property type="entry name" value="NODB_dom"/>
</dbReference>
<dbReference type="KEGG" id="pspw:BJG93_30395"/>
<reference evidence="3" key="1">
    <citation type="submission" date="2016-09" db="EMBL/GenBank/DDBJ databases">
        <title>The Complete Genome of Burkholderia sprentiae wsm5005.</title>
        <authorList>
            <person name="De Meyer S."/>
            <person name="Wang P."/>
            <person name="Terpolilli J."/>
        </authorList>
    </citation>
    <scope>NUCLEOTIDE SEQUENCE [LARGE SCALE GENOMIC DNA]</scope>
    <source>
        <strain evidence="3">WSM5005</strain>
        <plasmid evidence="3">pl1WSM5005</plasmid>
    </source>
</reference>
<dbReference type="PROSITE" id="PS51677">
    <property type="entry name" value="NODB"/>
    <property type="match status" value="1"/>
</dbReference>
<accession>A0A1I9YU86</accession>
<protein>
    <submittedName>
        <fullName evidence="3">Polysaccharide deacetylase family protein</fullName>
    </submittedName>
</protein>
<dbReference type="Proteomes" id="UP000179860">
    <property type="component" value="Plasmid pl1WSM5005"/>
</dbReference>
<dbReference type="Pfam" id="PF01522">
    <property type="entry name" value="Polysacc_deac_1"/>
    <property type="match status" value="1"/>
</dbReference>
<proteinExistence type="predicted"/>
<gene>
    <name evidence="3" type="ORF">BJG93_30395</name>
</gene>
<keyword evidence="1" id="KW-0732">Signal</keyword>
<evidence type="ECO:0000256" key="1">
    <source>
        <dbReference type="ARBA" id="ARBA00022729"/>
    </source>
</evidence>
<reference evidence="3" key="2">
    <citation type="submission" date="2021-06" db="EMBL/GenBank/DDBJ databases">
        <authorList>
            <person name="Rogers T.H."/>
            <person name="Ramsay J.P."/>
            <person name="Wang P."/>
            <person name="Terpolilli J."/>
        </authorList>
    </citation>
    <scope>NUCLEOTIDE SEQUENCE [LARGE SCALE GENOMIC DNA]</scope>
    <source>
        <strain evidence="3">WSM5005</strain>
        <plasmid evidence="3">pl1WSM5005</plasmid>
    </source>
</reference>
<name>A0A1I9YU86_9BURK</name>
<dbReference type="PANTHER" id="PTHR34216">
    <property type="match status" value="1"/>
</dbReference>
<evidence type="ECO:0000259" key="2">
    <source>
        <dbReference type="PROSITE" id="PS51677"/>
    </source>
</evidence>
<geneLocation type="plasmid" evidence="3 4">
    <name>pl1WSM5005</name>
</geneLocation>
<organism evidence="3 4">
    <name type="scientific">Paraburkholderia sprentiae WSM5005</name>
    <dbReference type="NCBI Taxonomy" id="754502"/>
    <lineage>
        <taxon>Bacteria</taxon>
        <taxon>Pseudomonadati</taxon>
        <taxon>Pseudomonadota</taxon>
        <taxon>Betaproteobacteria</taxon>
        <taxon>Burkholderiales</taxon>
        <taxon>Burkholderiaceae</taxon>
        <taxon>Paraburkholderia</taxon>
    </lineage>
</organism>
<dbReference type="GO" id="GO:0005975">
    <property type="term" value="P:carbohydrate metabolic process"/>
    <property type="evidence" value="ECO:0007669"/>
    <property type="project" value="InterPro"/>
</dbReference>
<dbReference type="CDD" id="cd10918">
    <property type="entry name" value="CE4_NodB_like_5s_6s"/>
    <property type="match status" value="1"/>
</dbReference>
<keyword evidence="4" id="KW-1185">Reference proteome</keyword>
<dbReference type="InterPro" id="IPR051398">
    <property type="entry name" value="Polysacch_Deacetylase"/>
</dbReference>
<dbReference type="InterPro" id="IPR011330">
    <property type="entry name" value="Glyco_hydro/deAcase_b/a-brl"/>
</dbReference>